<evidence type="ECO:0000313" key="2">
    <source>
        <dbReference type="Proteomes" id="UP000191110"/>
    </source>
</evidence>
<dbReference type="Proteomes" id="UP000191110">
    <property type="component" value="Unassembled WGS sequence"/>
</dbReference>
<gene>
    <name evidence="1" type="ORF">BOW53_03680</name>
</gene>
<protein>
    <recommendedName>
        <fullName evidence="3">HEXXH motif domain-containing protein</fullName>
    </recommendedName>
</protein>
<sequence length="338" mass="37526">MVTAFNNSTLPIGFLPDRRRADALYCEMKARLIDSLSYLHQQLSDTTSQPPPIDSWLATLNKTTFIKPGIFGYYYDLASALLQDDIELAKQLFTKLSSFEAAAGGLSVITLSETDLDRESIDLYIRNVEIEPDVPLHLTAPSASSAERVSPHIHEALEIIDQVLPELGEEIRALTTEIVMASSARNSDGITFHGASSVYLWGTLFINADYHKTLVQVLDTLIHESAHCLLFGLSVEGPLVENPEEERHSSPLREDLRPIDGIYHATFVLSRMHYGMQKILDSSLLDDESNKEVERLIGHHASCFRDGLNTIESVGRLTQLGSTIMQGPKQYMQSVGAI</sequence>
<dbReference type="InterPro" id="IPR026337">
    <property type="entry name" value="AKG_HExxH"/>
</dbReference>
<reference evidence="1 2" key="1">
    <citation type="submission" date="2016-11" db="EMBL/GenBank/DDBJ databases">
        <title>Mixed transmission modes and dynamic genome evolution in an obligate animal-bacterial symbiosis.</title>
        <authorList>
            <person name="Russell S.L."/>
            <person name="Corbett-Detig R.B."/>
            <person name="Cavanaugh C.M."/>
        </authorList>
    </citation>
    <scope>NUCLEOTIDE SEQUENCE [LARGE SCALE GENOMIC DNA]</scope>
    <source>
        <strain evidence="1">Sveles-Q1</strain>
    </source>
</reference>
<keyword evidence="2" id="KW-1185">Reference proteome</keyword>
<dbReference type="OrthoDB" id="9769264at2"/>
<dbReference type="NCBIfam" id="TIGR04267">
    <property type="entry name" value="mod_HExxH"/>
    <property type="match status" value="1"/>
</dbReference>
<dbReference type="AlphaFoldDB" id="A0A1T2L8X1"/>
<comment type="caution">
    <text evidence="1">The sequence shown here is derived from an EMBL/GenBank/DDBJ whole genome shotgun (WGS) entry which is preliminary data.</text>
</comment>
<proteinExistence type="predicted"/>
<dbReference type="EMBL" id="MPRL01000009">
    <property type="protein sequence ID" value="OOZ41484.1"/>
    <property type="molecule type" value="Genomic_DNA"/>
</dbReference>
<organism evidence="1 2">
    <name type="scientific">Solemya pervernicosa gill symbiont</name>
    <dbReference type="NCBI Taxonomy" id="642797"/>
    <lineage>
        <taxon>Bacteria</taxon>
        <taxon>Pseudomonadati</taxon>
        <taxon>Pseudomonadota</taxon>
        <taxon>Gammaproteobacteria</taxon>
        <taxon>sulfur-oxidizing symbionts</taxon>
    </lineage>
</organism>
<accession>A0A1T2L8X1</accession>
<evidence type="ECO:0008006" key="3">
    <source>
        <dbReference type="Google" id="ProtNLM"/>
    </source>
</evidence>
<evidence type="ECO:0000313" key="1">
    <source>
        <dbReference type="EMBL" id="OOZ41484.1"/>
    </source>
</evidence>
<name>A0A1T2L8X1_9GAMM</name>